<protein>
    <submittedName>
        <fullName evidence="7">Radical SAM protein</fullName>
    </submittedName>
</protein>
<keyword evidence="1 5" id="KW-0949">S-adenosyl-L-methionine</keyword>
<dbReference type="Gene3D" id="3.20.20.70">
    <property type="entry name" value="Aldolase class I"/>
    <property type="match status" value="1"/>
</dbReference>
<reference evidence="7" key="1">
    <citation type="submission" date="2022-04" db="EMBL/GenBank/DDBJ databases">
        <title>Complete genome sequences of Ezakiella coagulans and Fenollaria massiliensis.</title>
        <authorList>
            <person name="France M.T."/>
            <person name="Clifford J."/>
            <person name="Narina S."/>
            <person name="Rutt L."/>
            <person name="Ravel J."/>
        </authorList>
    </citation>
    <scope>NUCLEOTIDE SEQUENCE</scope>
    <source>
        <strain evidence="7">C0061C2</strain>
    </source>
</reference>
<dbReference type="InterPro" id="IPR040085">
    <property type="entry name" value="MJ0674-like"/>
</dbReference>
<evidence type="ECO:0000256" key="1">
    <source>
        <dbReference type="ARBA" id="ARBA00022691"/>
    </source>
</evidence>
<keyword evidence="4 5" id="KW-0411">Iron-sulfur</keyword>
<name>A0A9E7DJS0_9FIRM</name>
<dbReference type="CDD" id="cd01335">
    <property type="entry name" value="Radical_SAM"/>
    <property type="match status" value="1"/>
</dbReference>
<dbReference type="InterPro" id="IPR007197">
    <property type="entry name" value="rSAM"/>
</dbReference>
<keyword evidence="2 5" id="KW-0479">Metal-binding</keyword>
<dbReference type="PIRSF" id="PIRSF004869">
    <property type="entry name" value="PflX_prd"/>
    <property type="match status" value="1"/>
</dbReference>
<proteinExistence type="predicted"/>
<dbReference type="KEGG" id="fms:M1R53_00510"/>
<evidence type="ECO:0000256" key="4">
    <source>
        <dbReference type="ARBA" id="ARBA00023014"/>
    </source>
</evidence>
<dbReference type="Pfam" id="PF04055">
    <property type="entry name" value="Radical_SAM"/>
    <property type="match status" value="1"/>
</dbReference>
<gene>
    <name evidence="7" type="ORF">M1R53_00510</name>
</gene>
<dbReference type="PANTHER" id="PTHR43075">
    <property type="entry name" value="FORMATE LYASE ACTIVATING ENZYME, PUTATIVE (AFU_ORTHOLOGUE AFUA_2G15630)-RELATED"/>
    <property type="match status" value="1"/>
</dbReference>
<feature type="binding site" evidence="5">
    <location>
        <position position="62"/>
    </location>
    <ligand>
        <name>[4Fe-4S] cluster</name>
        <dbReference type="ChEBI" id="CHEBI:49883"/>
        <note>4Fe-4S-S-AdoMet</note>
    </ligand>
</feature>
<feature type="domain" description="Radical SAM core" evidence="6">
    <location>
        <begin position="53"/>
        <end position="190"/>
    </location>
</feature>
<dbReference type="InterPro" id="IPR058240">
    <property type="entry name" value="rSAM_sf"/>
</dbReference>
<dbReference type="SFLD" id="SFLDG01099">
    <property type="entry name" value="Uncharacterised_Radical_SAM_Su"/>
    <property type="match status" value="1"/>
</dbReference>
<feature type="binding site" evidence="5">
    <location>
        <position position="58"/>
    </location>
    <ligand>
        <name>[4Fe-4S] cluster</name>
        <dbReference type="ChEBI" id="CHEBI:49883"/>
        <note>4Fe-4S-S-AdoMet</note>
    </ligand>
</feature>
<evidence type="ECO:0000313" key="7">
    <source>
        <dbReference type="EMBL" id="UQK59181.1"/>
    </source>
</evidence>
<dbReference type="SFLD" id="SFLDS00029">
    <property type="entry name" value="Radical_SAM"/>
    <property type="match status" value="1"/>
</dbReference>
<evidence type="ECO:0000313" key="8">
    <source>
        <dbReference type="Proteomes" id="UP000831151"/>
    </source>
</evidence>
<evidence type="ECO:0000256" key="5">
    <source>
        <dbReference type="PIRSR" id="PIRSR004869-50"/>
    </source>
</evidence>
<dbReference type="InterPro" id="IPR016431">
    <property type="entry name" value="Pyrv-formate_lyase-activ_prd"/>
</dbReference>
<organism evidence="7 8">
    <name type="scientific">Fenollaria massiliensis</name>
    <dbReference type="NCBI Taxonomy" id="938288"/>
    <lineage>
        <taxon>Bacteria</taxon>
        <taxon>Bacillati</taxon>
        <taxon>Bacillota</taxon>
        <taxon>Clostridia</taxon>
        <taxon>Eubacteriales</taxon>
        <taxon>Fenollaria</taxon>
    </lineage>
</organism>
<accession>A0A9E7DJS0</accession>
<dbReference type="EMBL" id="CP096649">
    <property type="protein sequence ID" value="UQK59181.1"/>
    <property type="molecule type" value="Genomic_DNA"/>
</dbReference>
<keyword evidence="8" id="KW-1185">Reference proteome</keyword>
<dbReference type="InterPro" id="IPR013785">
    <property type="entry name" value="Aldolase_TIM"/>
</dbReference>
<dbReference type="SUPFAM" id="SSF102114">
    <property type="entry name" value="Radical SAM enzymes"/>
    <property type="match status" value="1"/>
</dbReference>
<evidence type="ECO:0000256" key="2">
    <source>
        <dbReference type="ARBA" id="ARBA00022723"/>
    </source>
</evidence>
<sequence length="295" mass="33832">MMYICNLCPRKCGIDRDEKLGVCKMKNELAVSKASVHVFEEPVISGTRGSGTVFFAGCNLSCVFCQNYEISQNKDAIFKYISKERLVEIFFELKAKGVHNINLVSPMHFSHLIKDAIILAKEKGFDLPFVYNTNSYELKEAIKNLDGLIDIYLADFKYFSDTYANEFSHAPNYRKYALEAIDEMHRQVPEVIIEDGIMKKGVIIRLLLLPNLYFDAKKIVRLLYGKYGDSVIFSLMNQYQPMHMAKNYKKINRTVSDLEYDSFVDYAADLGISKAFVQDKQDGKNYTPNFDLEGV</sequence>
<feature type="binding site" evidence="5">
    <location>
        <position position="65"/>
    </location>
    <ligand>
        <name>[4Fe-4S] cluster</name>
        <dbReference type="ChEBI" id="CHEBI:49883"/>
        <note>4Fe-4S-S-AdoMet</note>
    </ligand>
</feature>
<dbReference type="Proteomes" id="UP000831151">
    <property type="component" value="Chromosome"/>
</dbReference>
<dbReference type="GO" id="GO:0051536">
    <property type="term" value="F:iron-sulfur cluster binding"/>
    <property type="evidence" value="ECO:0007669"/>
    <property type="project" value="UniProtKB-KW"/>
</dbReference>
<comment type="cofactor">
    <cofactor evidence="5">
        <name>[4Fe-4S] cluster</name>
        <dbReference type="ChEBI" id="CHEBI:49883"/>
    </cofactor>
    <text evidence="5">Binds 1 [4Fe-4S] cluster. The cluster is coordinated with 3 cysteines and an exchangeable S-adenosyl-L-methionine.</text>
</comment>
<evidence type="ECO:0000259" key="6">
    <source>
        <dbReference type="Pfam" id="PF04055"/>
    </source>
</evidence>
<keyword evidence="3 5" id="KW-0408">Iron</keyword>
<evidence type="ECO:0000256" key="3">
    <source>
        <dbReference type="ARBA" id="ARBA00023004"/>
    </source>
</evidence>
<dbReference type="PANTHER" id="PTHR43075:SF1">
    <property type="entry name" value="FORMATE LYASE ACTIVATING ENZYME, PUTATIVE (AFU_ORTHOLOGUE AFUA_2G15630)-RELATED"/>
    <property type="match status" value="1"/>
</dbReference>
<dbReference type="GO" id="GO:0003824">
    <property type="term" value="F:catalytic activity"/>
    <property type="evidence" value="ECO:0007669"/>
    <property type="project" value="InterPro"/>
</dbReference>
<dbReference type="GO" id="GO:0046872">
    <property type="term" value="F:metal ion binding"/>
    <property type="evidence" value="ECO:0007669"/>
    <property type="project" value="UniProtKB-KW"/>
</dbReference>
<dbReference type="AlphaFoldDB" id="A0A9E7DJS0"/>